<dbReference type="InterPro" id="IPR006734">
    <property type="entry name" value="PLATZ"/>
</dbReference>
<dbReference type="Proteomes" id="UP000824469">
    <property type="component" value="Unassembled WGS sequence"/>
</dbReference>
<dbReference type="EMBL" id="JAHRHJ020000005">
    <property type="protein sequence ID" value="KAH9316261.1"/>
    <property type="molecule type" value="Genomic_DNA"/>
</dbReference>
<evidence type="ECO:0000313" key="3">
    <source>
        <dbReference type="Proteomes" id="UP000824469"/>
    </source>
</evidence>
<gene>
    <name evidence="2" type="ORF">KI387_024888</name>
</gene>
<feature type="region of interest" description="Disordered" evidence="1">
    <location>
        <begin position="168"/>
        <end position="213"/>
    </location>
</feature>
<dbReference type="PANTHER" id="PTHR31065:SF48">
    <property type="entry name" value="PLATZ TRANSCRIPTION FACTOR FAMILY PROTEIN"/>
    <property type="match status" value="1"/>
</dbReference>
<dbReference type="SUPFAM" id="SSF57845">
    <property type="entry name" value="B-box zinc-binding domain"/>
    <property type="match status" value="1"/>
</dbReference>
<feature type="non-terminal residue" evidence="2">
    <location>
        <position position="213"/>
    </location>
</feature>
<comment type="caution">
    <text evidence="2">The sequence shown here is derived from an EMBL/GenBank/DDBJ whole genome shotgun (WGS) entry which is preliminary data.</text>
</comment>
<dbReference type="Pfam" id="PF04640">
    <property type="entry name" value="PLATZ"/>
    <property type="match status" value="1"/>
</dbReference>
<evidence type="ECO:0008006" key="4">
    <source>
        <dbReference type="Google" id="ProtNLM"/>
    </source>
</evidence>
<evidence type="ECO:0000313" key="2">
    <source>
        <dbReference type="EMBL" id="KAH9316261.1"/>
    </source>
</evidence>
<proteinExistence type="predicted"/>
<accession>A0AA38G4J8</accession>
<protein>
    <recommendedName>
        <fullName evidence="4">PLATZ transcription factor family protein</fullName>
    </recommendedName>
</protein>
<organism evidence="2 3">
    <name type="scientific">Taxus chinensis</name>
    <name type="common">Chinese yew</name>
    <name type="synonym">Taxus wallichiana var. chinensis</name>
    <dbReference type="NCBI Taxonomy" id="29808"/>
    <lineage>
        <taxon>Eukaryota</taxon>
        <taxon>Viridiplantae</taxon>
        <taxon>Streptophyta</taxon>
        <taxon>Embryophyta</taxon>
        <taxon>Tracheophyta</taxon>
        <taxon>Spermatophyta</taxon>
        <taxon>Pinopsida</taxon>
        <taxon>Pinidae</taxon>
        <taxon>Conifers II</taxon>
        <taxon>Cupressales</taxon>
        <taxon>Taxaceae</taxon>
        <taxon>Taxus</taxon>
    </lineage>
</organism>
<sequence>VGKMFNEAEEGEKKEDEKKIRPPWLKPLLNTSFFVHCKSHGDSSNMFCLDCMLGALCSYCVTHHTGHRVIQIRRSSYHDVIRVSEIQKVLDIRGVQTYIINSARVVFLNQRPQPRPGKGIANTCRVCYRSILDNYSFCSLGCKLTGTQLKGRRKVNIHRESLKRHGILSMKSFNGGNNEDDYSAKDMYPPTPPPNYRTNKRRKGVPHRAPLGG</sequence>
<reference evidence="2 3" key="1">
    <citation type="journal article" date="2021" name="Nat. Plants">
        <title>The Taxus genome provides insights into paclitaxel biosynthesis.</title>
        <authorList>
            <person name="Xiong X."/>
            <person name="Gou J."/>
            <person name="Liao Q."/>
            <person name="Li Y."/>
            <person name="Zhou Q."/>
            <person name="Bi G."/>
            <person name="Li C."/>
            <person name="Du R."/>
            <person name="Wang X."/>
            <person name="Sun T."/>
            <person name="Guo L."/>
            <person name="Liang H."/>
            <person name="Lu P."/>
            <person name="Wu Y."/>
            <person name="Zhang Z."/>
            <person name="Ro D.K."/>
            <person name="Shang Y."/>
            <person name="Huang S."/>
            <person name="Yan J."/>
        </authorList>
    </citation>
    <scope>NUCLEOTIDE SEQUENCE [LARGE SCALE GENOMIC DNA]</scope>
    <source>
        <strain evidence="2">Ta-2019</strain>
    </source>
</reference>
<evidence type="ECO:0000256" key="1">
    <source>
        <dbReference type="SAM" id="MobiDB-lite"/>
    </source>
</evidence>
<keyword evidence="3" id="KW-1185">Reference proteome</keyword>
<name>A0AA38G4J8_TAXCH</name>
<dbReference type="OMA" id="HCKFHAD"/>
<dbReference type="AlphaFoldDB" id="A0AA38G4J8"/>
<dbReference type="PANTHER" id="PTHR31065">
    <property type="entry name" value="PLATZ TRANSCRIPTION FACTOR FAMILY PROTEIN"/>
    <property type="match status" value="1"/>
</dbReference>